<evidence type="ECO:0000256" key="5">
    <source>
        <dbReference type="ARBA" id="ARBA00022771"/>
    </source>
</evidence>
<keyword evidence="11" id="KW-1185">Reference proteome</keyword>
<dbReference type="Gene3D" id="2.20.25.420">
    <property type="entry name" value="ZPR1, zinc finger domain"/>
    <property type="match status" value="2"/>
</dbReference>
<evidence type="ECO:0000256" key="8">
    <source>
        <dbReference type="SAM" id="MobiDB-lite"/>
    </source>
</evidence>
<dbReference type="PANTHER" id="PTHR10876:SF0">
    <property type="entry name" value="ZINC FINGER PROTEIN ZPR1"/>
    <property type="match status" value="1"/>
</dbReference>
<keyword evidence="7" id="KW-0539">Nucleus</keyword>
<proteinExistence type="inferred from homology"/>
<comment type="subcellular location">
    <subcellularLocation>
        <location evidence="1">Nucleus</location>
    </subcellularLocation>
</comment>
<dbReference type="InterPro" id="IPR040141">
    <property type="entry name" value="ZPR1"/>
</dbReference>
<evidence type="ECO:0000259" key="9">
    <source>
        <dbReference type="SMART" id="SM00709"/>
    </source>
</evidence>
<dbReference type="FunFam" id="2.20.25.420:FF:000001">
    <property type="entry name" value="Zinc finger protein ZPR1"/>
    <property type="match status" value="1"/>
</dbReference>
<dbReference type="EMBL" id="OU466862">
    <property type="protein sequence ID" value="CAH2072165.1"/>
    <property type="molecule type" value="Genomic_DNA"/>
</dbReference>
<dbReference type="InterPro" id="IPR056180">
    <property type="entry name" value="ZPR1_jr_dom"/>
</dbReference>
<keyword evidence="3" id="KW-0479">Metal-binding</keyword>
<feature type="domain" description="Zinc finger ZPR1-type" evidence="9">
    <location>
        <begin position="34"/>
        <end position="194"/>
    </location>
</feature>
<evidence type="ECO:0000256" key="4">
    <source>
        <dbReference type="ARBA" id="ARBA00022737"/>
    </source>
</evidence>
<dbReference type="Pfam" id="PF22794">
    <property type="entry name" value="jr-ZPR1"/>
    <property type="match status" value="2"/>
</dbReference>
<feature type="region of interest" description="Disordered" evidence="8">
    <location>
        <begin position="220"/>
        <end position="242"/>
    </location>
</feature>
<dbReference type="Pfam" id="PF03367">
    <property type="entry name" value="Zn_ribbon_ZPR1"/>
    <property type="match status" value="2"/>
</dbReference>
<organism evidence="10 11">
    <name type="scientific">Thlaspi arvense</name>
    <name type="common">Field penny-cress</name>
    <dbReference type="NCBI Taxonomy" id="13288"/>
    <lineage>
        <taxon>Eukaryota</taxon>
        <taxon>Viridiplantae</taxon>
        <taxon>Streptophyta</taxon>
        <taxon>Embryophyta</taxon>
        <taxon>Tracheophyta</taxon>
        <taxon>Spermatophyta</taxon>
        <taxon>Magnoliopsida</taxon>
        <taxon>eudicotyledons</taxon>
        <taxon>Gunneridae</taxon>
        <taxon>Pentapetalae</taxon>
        <taxon>rosids</taxon>
        <taxon>malvids</taxon>
        <taxon>Brassicales</taxon>
        <taxon>Brassicaceae</taxon>
        <taxon>Thlaspideae</taxon>
        <taxon>Thlaspi</taxon>
    </lineage>
</organism>
<evidence type="ECO:0000256" key="7">
    <source>
        <dbReference type="ARBA" id="ARBA00023242"/>
    </source>
</evidence>
<comment type="similarity">
    <text evidence="2">Belongs to the ZPR1 family.</text>
</comment>
<evidence type="ECO:0000256" key="3">
    <source>
        <dbReference type="ARBA" id="ARBA00022723"/>
    </source>
</evidence>
<evidence type="ECO:0000313" key="11">
    <source>
        <dbReference type="Proteomes" id="UP000836841"/>
    </source>
</evidence>
<dbReference type="AlphaFoldDB" id="A0AAU9SXV4"/>
<protein>
    <recommendedName>
        <fullName evidence="9">Zinc finger ZPR1-type domain-containing protein</fullName>
    </recommendedName>
</protein>
<evidence type="ECO:0000313" key="10">
    <source>
        <dbReference type="EMBL" id="CAH2072165.1"/>
    </source>
</evidence>
<feature type="region of interest" description="Disordered" evidence="8">
    <location>
        <begin position="502"/>
        <end position="530"/>
    </location>
</feature>
<keyword evidence="4" id="KW-0677">Repeat</keyword>
<gene>
    <name evidence="10" type="ORF">TAV2_LOCUS19694</name>
</gene>
<dbReference type="InterPro" id="IPR042451">
    <property type="entry name" value="ZPR1_A/B_dom"/>
</dbReference>
<accession>A0AAU9SXV4</accession>
<dbReference type="SMART" id="SM00709">
    <property type="entry name" value="Zpr1"/>
    <property type="match status" value="2"/>
</dbReference>
<dbReference type="GO" id="GO:0008270">
    <property type="term" value="F:zinc ion binding"/>
    <property type="evidence" value="ECO:0007669"/>
    <property type="project" value="UniProtKB-KW"/>
</dbReference>
<dbReference type="NCBIfam" id="TIGR00310">
    <property type="entry name" value="ZPR1_znf"/>
    <property type="match status" value="2"/>
</dbReference>
<keyword evidence="6" id="KW-0862">Zinc</keyword>
<dbReference type="Proteomes" id="UP000836841">
    <property type="component" value="Chromosome 6"/>
</dbReference>
<evidence type="ECO:0000256" key="2">
    <source>
        <dbReference type="ARBA" id="ARBA00008354"/>
    </source>
</evidence>
<dbReference type="FunFam" id="2.60.120.1040:FF:000001">
    <property type="entry name" value="Zinc finger protein ZPR1"/>
    <property type="match status" value="1"/>
</dbReference>
<dbReference type="FunFam" id="2.60.120.1040:FF:000002">
    <property type="entry name" value="zinc finger protein ZPR1"/>
    <property type="match status" value="1"/>
</dbReference>
<feature type="compositionally biased region" description="Polar residues" evidence="8">
    <location>
        <begin position="510"/>
        <end position="530"/>
    </location>
</feature>
<feature type="non-terminal residue" evidence="10">
    <location>
        <position position="530"/>
    </location>
</feature>
<dbReference type="GO" id="GO:0005634">
    <property type="term" value="C:nucleus"/>
    <property type="evidence" value="ECO:0007669"/>
    <property type="project" value="UniProtKB-SubCell"/>
</dbReference>
<evidence type="ECO:0000256" key="1">
    <source>
        <dbReference type="ARBA" id="ARBA00004123"/>
    </source>
</evidence>
<keyword evidence="5" id="KW-0863">Zinc-finger</keyword>
<name>A0AAU9SXV4_THLAR</name>
<dbReference type="InterPro" id="IPR004457">
    <property type="entry name" value="Znf_ZPR1"/>
</dbReference>
<reference evidence="10 11" key="1">
    <citation type="submission" date="2022-03" db="EMBL/GenBank/DDBJ databases">
        <authorList>
            <person name="Nunn A."/>
            <person name="Chopra R."/>
            <person name="Nunn A."/>
            <person name="Contreras Garrido A."/>
        </authorList>
    </citation>
    <scope>NUCLEOTIDE SEQUENCE [LARGE SCALE GENOMIC DNA]</scope>
</reference>
<feature type="domain" description="Zinc finger ZPR1-type" evidence="9">
    <location>
        <begin position="285"/>
        <end position="479"/>
    </location>
</feature>
<dbReference type="PANTHER" id="PTHR10876">
    <property type="entry name" value="ZINC FINGER PROTEIN ZPR1"/>
    <property type="match status" value="1"/>
</dbReference>
<dbReference type="FunFam" id="2.20.25.420:FF:000002">
    <property type="entry name" value="Zinc finger protein ZPR1"/>
    <property type="match status" value="1"/>
</dbReference>
<dbReference type="Gene3D" id="2.60.120.1040">
    <property type="entry name" value="ZPR1, A/B domain"/>
    <property type="match status" value="2"/>
</dbReference>
<dbReference type="InterPro" id="IPR042452">
    <property type="entry name" value="ZPR1_Znf1/2"/>
</dbReference>
<evidence type="ECO:0000256" key="6">
    <source>
        <dbReference type="ARBA" id="ARBA00022833"/>
    </source>
</evidence>
<sequence length="530" mass="58264">MMDNGNDQEIDVGSVVEAVSADHSFGAPLYVVESMCMRCGENGTSRFLLTLIPHFRKVLISAFECPHCGERNNEVQFAGEIQPRGCCYHLEVLAGDVKIFDRQVVKSESATIKIPELDFEIPPEAQRGSLSTVEGILARAADELSALQEERRKVNPETAEAIDQFLSKLRACAKAERPFTFVLDDPAGNSFVENPHAPSPDPSLTLKFYERTPEQQATLGYSADPSQAGQSGGSLGAPSAETTSVPHGTIGATAGHRAIAQSNSTDISDNLFRYSAPEEVMTFPTTCGACTKQCETRMFVTSILLKLGCPFLEIPYFQEVIVMASTCEDCGYRNSEVWFHWFDIWLVFRLLTVVGHPEQLKPGGAIPEKGKKITLCVKNIADLSRDVIKSDTAGVIIPELDLELAGGTLGGMVTTVEGLVTQIRESLARVHGFTFGDSLSENKKNKWREFGSRLTKLLSLEQPWTLIMDDELANSFVSPVTDDIKDDHQLTYEEYERSWEQNEELGLNDIDTSSADAAYESTETTKLPPA</sequence>